<sequence length="70" mass="8127">MAIRTYILKANQQLNKAQIAELKNLRDFPIVYDEDCRKLTAGELAKFKRVSDIKSTHKHFTLDTHPAKEN</sequence>
<keyword evidence="2" id="KW-1185">Reference proteome</keyword>
<dbReference type="EMBL" id="LSCV01000045">
    <property type="protein sequence ID" value="KXB38911.1"/>
    <property type="molecule type" value="Genomic_DNA"/>
</dbReference>
<reference evidence="2" key="1">
    <citation type="submission" date="2016-01" db="EMBL/GenBank/DDBJ databases">
        <authorList>
            <person name="Mitreva M."/>
            <person name="Pepin K.H."/>
            <person name="Mihindukulasuriya K.A."/>
            <person name="Fulton R."/>
            <person name="Fronick C."/>
            <person name="O'Laughlin M."/>
            <person name="Miner T."/>
            <person name="Herter B."/>
            <person name="Rosa B.A."/>
            <person name="Cordes M."/>
            <person name="Tomlinson C."/>
            <person name="Wollam A."/>
            <person name="Palsikar V.B."/>
            <person name="Mardis E.R."/>
            <person name="Wilson R.K."/>
        </authorList>
    </citation>
    <scope>NUCLEOTIDE SEQUENCE [LARGE SCALE GENOMIC DNA]</scope>
    <source>
        <strain evidence="2">KA00274</strain>
    </source>
</reference>
<evidence type="ECO:0000313" key="1">
    <source>
        <dbReference type="EMBL" id="KXB38911.1"/>
    </source>
</evidence>
<dbReference type="Proteomes" id="UP000070080">
    <property type="component" value="Unassembled WGS sequence"/>
</dbReference>
<accession>A0A133Y6U0</accession>
<comment type="caution">
    <text evidence="1">The sequence shown here is derived from an EMBL/GenBank/DDBJ whole genome shotgun (WGS) entry which is preliminary data.</text>
</comment>
<evidence type="ECO:0000313" key="2">
    <source>
        <dbReference type="Proteomes" id="UP000070080"/>
    </source>
</evidence>
<dbReference type="OrthoDB" id="2060733at2"/>
<proteinExistence type="predicted"/>
<name>A0A133Y6U0_9FIRM</name>
<dbReference type="AlphaFoldDB" id="A0A133Y6U0"/>
<gene>
    <name evidence="1" type="ORF">HMPREF1872_01398</name>
</gene>
<dbReference type="STRING" id="1497955.HMPREF1872_01398"/>
<dbReference type="RefSeq" id="WP_066715056.1">
    <property type="nucleotide sequence ID" value="NZ_JARFNM010000001.1"/>
</dbReference>
<organism evidence="1 2">
    <name type="scientific">Amygdalobacter nucleatus</name>
    <dbReference type="NCBI Taxonomy" id="3029274"/>
    <lineage>
        <taxon>Bacteria</taxon>
        <taxon>Bacillati</taxon>
        <taxon>Bacillota</taxon>
        <taxon>Clostridia</taxon>
        <taxon>Eubacteriales</taxon>
        <taxon>Oscillospiraceae</taxon>
        <taxon>Amygdalobacter</taxon>
    </lineage>
</organism>
<protein>
    <submittedName>
        <fullName evidence="1">Toxin-antitoxin system, antitoxin component, ribbon-helix-helix domain protein</fullName>
    </submittedName>
</protein>